<comment type="caution">
    <text evidence="1">The sequence shown here is derived from an EMBL/GenBank/DDBJ whole genome shotgun (WGS) entry which is preliminary data.</text>
</comment>
<name>M5UGX4_9BACT</name>
<protein>
    <submittedName>
        <fullName evidence="1">Uncharacterized protein</fullName>
    </submittedName>
</protein>
<evidence type="ECO:0000313" key="1">
    <source>
        <dbReference type="EMBL" id="EMI55258.1"/>
    </source>
</evidence>
<dbReference type="EMBL" id="ANOH01000223">
    <property type="protein sequence ID" value="EMI55258.1"/>
    <property type="molecule type" value="Genomic_DNA"/>
</dbReference>
<dbReference type="AlphaFoldDB" id="M5UGX4"/>
<sequence length="41" mass="4549">MRGNFTQTPLAVVGFILRQKGFCRTPSSQNQSQPILLVSID</sequence>
<evidence type="ECO:0000313" key="2">
    <source>
        <dbReference type="Proteomes" id="UP000011885"/>
    </source>
</evidence>
<reference evidence="1 2" key="1">
    <citation type="journal article" date="2013" name="Mar. Genomics">
        <title>Expression of sulfatases in Rhodopirellula baltica and the diversity of sulfatases in the genus Rhodopirellula.</title>
        <authorList>
            <person name="Wegner C.E."/>
            <person name="Richter-Heitmann T."/>
            <person name="Klindworth A."/>
            <person name="Klockow C."/>
            <person name="Richter M."/>
            <person name="Achstetter T."/>
            <person name="Glockner F.O."/>
            <person name="Harder J."/>
        </authorList>
    </citation>
    <scope>NUCLEOTIDE SEQUENCE [LARGE SCALE GENOMIC DNA]</scope>
    <source>
        <strain evidence="1 2">SM41</strain>
    </source>
</reference>
<dbReference type="PATRIC" id="fig|1263870.3.peg.3496"/>
<accession>M5UGX4</accession>
<organism evidence="1 2">
    <name type="scientific">Rhodopirellula sallentina SM41</name>
    <dbReference type="NCBI Taxonomy" id="1263870"/>
    <lineage>
        <taxon>Bacteria</taxon>
        <taxon>Pseudomonadati</taxon>
        <taxon>Planctomycetota</taxon>
        <taxon>Planctomycetia</taxon>
        <taxon>Pirellulales</taxon>
        <taxon>Pirellulaceae</taxon>
        <taxon>Rhodopirellula</taxon>
    </lineage>
</organism>
<keyword evidence="2" id="KW-1185">Reference proteome</keyword>
<dbReference type="Proteomes" id="UP000011885">
    <property type="component" value="Unassembled WGS sequence"/>
</dbReference>
<proteinExistence type="predicted"/>
<gene>
    <name evidence="1" type="ORF">RSSM_03292</name>
</gene>